<comment type="caution">
    <text evidence="3">The sequence shown here is derived from an EMBL/GenBank/DDBJ whole genome shotgun (WGS) entry which is preliminary data.</text>
</comment>
<name>A0ABR1QPS8_9PEZI</name>
<dbReference type="RefSeq" id="XP_066703894.1">
    <property type="nucleotide sequence ID" value="XM_066838830.1"/>
</dbReference>
<evidence type="ECO:0000259" key="2">
    <source>
        <dbReference type="Pfam" id="PF00651"/>
    </source>
</evidence>
<dbReference type="InterPro" id="IPR000210">
    <property type="entry name" value="BTB/POZ_dom"/>
</dbReference>
<accession>A0ABR1QPS8</accession>
<evidence type="ECO:0000313" key="4">
    <source>
        <dbReference type="Proteomes" id="UP001391051"/>
    </source>
</evidence>
<sequence length="234" mass="26886">MEETEILHEIDPNGDVELILRNPNAPFAVWDENTPALKSFNKSAASDETKRKYDTAFGGGQSFFDSVDPGKPTQPLPRCPSAQSTATDVPAQPCQGEPAVDKKDEQERTVRFRLSSKHLEMASTFFKDILTHRDPEEEGNVITIETTSWDTDAMLVLMNIIHGRHRNVPRRLDLEKIAQIAVIVDYFRYHEVVDAFEYTWINEQRRYMPTMYCRDLVLWLAISYNSIAPSYSWL</sequence>
<feature type="domain" description="BTB" evidence="2">
    <location>
        <begin position="110"/>
        <end position="199"/>
    </location>
</feature>
<evidence type="ECO:0000256" key="1">
    <source>
        <dbReference type="SAM" id="MobiDB-lite"/>
    </source>
</evidence>
<dbReference type="EMBL" id="JAQQWE010000002">
    <property type="protein sequence ID" value="KAK7961783.1"/>
    <property type="molecule type" value="Genomic_DNA"/>
</dbReference>
<evidence type="ECO:0000313" key="3">
    <source>
        <dbReference type="EMBL" id="KAK7961783.1"/>
    </source>
</evidence>
<gene>
    <name evidence="3" type="ORF">PG986_002608</name>
</gene>
<proteinExistence type="predicted"/>
<feature type="region of interest" description="Disordered" evidence="1">
    <location>
        <begin position="68"/>
        <end position="106"/>
    </location>
</feature>
<dbReference type="Pfam" id="PF00651">
    <property type="entry name" value="BTB"/>
    <property type="match status" value="1"/>
</dbReference>
<keyword evidence="4" id="KW-1185">Reference proteome</keyword>
<protein>
    <recommendedName>
        <fullName evidence="2">BTB domain-containing protein</fullName>
    </recommendedName>
</protein>
<dbReference type="Proteomes" id="UP001391051">
    <property type="component" value="Unassembled WGS sequence"/>
</dbReference>
<dbReference type="GeneID" id="92071892"/>
<reference evidence="3 4" key="1">
    <citation type="submission" date="2023-01" db="EMBL/GenBank/DDBJ databases">
        <title>Analysis of 21 Apiospora genomes using comparative genomics revels a genus with tremendous synthesis potential of carbohydrate active enzymes and secondary metabolites.</title>
        <authorList>
            <person name="Sorensen T."/>
        </authorList>
    </citation>
    <scope>NUCLEOTIDE SEQUENCE [LARGE SCALE GENOMIC DNA]</scope>
    <source>
        <strain evidence="3 4">CBS 24483</strain>
    </source>
</reference>
<organism evidence="3 4">
    <name type="scientific">Apiospora aurea</name>
    <dbReference type="NCBI Taxonomy" id="335848"/>
    <lineage>
        <taxon>Eukaryota</taxon>
        <taxon>Fungi</taxon>
        <taxon>Dikarya</taxon>
        <taxon>Ascomycota</taxon>
        <taxon>Pezizomycotina</taxon>
        <taxon>Sordariomycetes</taxon>
        <taxon>Xylariomycetidae</taxon>
        <taxon>Amphisphaeriales</taxon>
        <taxon>Apiosporaceae</taxon>
        <taxon>Apiospora</taxon>
    </lineage>
</organism>